<evidence type="ECO:0000259" key="5">
    <source>
        <dbReference type="PROSITE" id="PS50975"/>
    </source>
</evidence>
<dbReference type="Pfam" id="PF13535">
    <property type="entry name" value="ATP-grasp_4"/>
    <property type="match status" value="1"/>
</dbReference>
<dbReference type="KEGG" id="dwd:DSCW_19570"/>
<dbReference type="OrthoDB" id="24041at2"/>
<dbReference type="Gene3D" id="3.40.50.20">
    <property type="match status" value="1"/>
</dbReference>
<evidence type="ECO:0000256" key="1">
    <source>
        <dbReference type="ARBA" id="ARBA00022598"/>
    </source>
</evidence>
<dbReference type="InterPro" id="IPR011761">
    <property type="entry name" value="ATP-grasp"/>
</dbReference>
<gene>
    <name evidence="6" type="ORF">DSCW_19570</name>
</gene>
<sequence length="386" mass="43690">MNIVFLSPHFPEHYAAFCSQLKTAGAMVLGVADAPYEVLSPTVREGLTEYYRVDDMHDYDQLVRALGFFTHKYGKLDRCESLNEYWLATEARLRDDFNIMGIRGDQIDAIRRKSEMKKRFRQAGVPVAPGRVVNDLAEAEALIAETGYPVVAKPDAGVGALDTFRLNSDDDLAALFAAPMPTDYILEGFVEGTIVSFDGLADREGELVFATAHTFSQGIMETVNEGRHISYTSLREIPPRLEELGRRCVAAFEARERFFHIEFFHQGGEDYVGLEINMRPPGGFTTDMFNYACDIDIYRTWARLLVHNERTLDYERKYHCTYASRKDGIPYRNSHAEIMACFNVEIVNVFSVPGVFSSALGDVGYIFRSEEMGRVQEITDFIHATQ</sequence>
<dbReference type="InterPro" id="IPR052032">
    <property type="entry name" value="ATP-dep_AA_Ligase"/>
</dbReference>
<keyword evidence="7" id="KW-1185">Reference proteome</keyword>
<dbReference type="Pfam" id="PF02786">
    <property type="entry name" value="CPSase_L_D2"/>
    <property type="match status" value="1"/>
</dbReference>
<keyword evidence="2 4" id="KW-0547">Nucleotide-binding</keyword>
<dbReference type="Gene3D" id="3.30.1490.20">
    <property type="entry name" value="ATP-grasp fold, A domain"/>
    <property type="match status" value="1"/>
</dbReference>
<dbReference type="SUPFAM" id="SSF56059">
    <property type="entry name" value="Glutathione synthetase ATP-binding domain-like"/>
    <property type="match status" value="1"/>
</dbReference>
<evidence type="ECO:0000313" key="7">
    <source>
        <dbReference type="Proteomes" id="UP000427769"/>
    </source>
</evidence>
<name>A0A5K7Z1L0_9BACT</name>
<dbReference type="PANTHER" id="PTHR43585">
    <property type="entry name" value="FUMIPYRROLE BIOSYNTHESIS PROTEIN C"/>
    <property type="match status" value="1"/>
</dbReference>
<feature type="domain" description="ATP-grasp" evidence="5">
    <location>
        <begin position="117"/>
        <end position="306"/>
    </location>
</feature>
<dbReference type="InterPro" id="IPR005479">
    <property type="entry name" value="CPAse_ATP-bd"/>
</dbReference>
<dbReference type="Gene3D" id="3.30.470.20">
    <property type="entry name" value="ATP-grasp fold, B domain"/>
    <property type="match status" value="1"/>
</dbReference>
<proteinExistence type="predicted"/>
<organism evidence="6 7">
    <name type="scientific">Desulfosarcina widdelii</name>
    <dbReference type="NCBI Taxonomy" id="947919"/>
    <lineage>
        <taxon>Bacteria</taxon>
        <taxon>Pseudomonadati</taxon>
        <taxon>Thermodesulfobacteriota</taxon>
        <taxon>Desulfobacteria</taxon>
        <taxon>Desulfobacterales</taxon>
        <taxon>Desulfosarcinaceae</taxon>
        <taxon>Desulfosarcina</taxon>
    </lineage>
</organism>
<keyword evidence="3 4" id="KW-0067">ATP-binding</keyword>
<evidence type="ECO:0000256" key="4">
    <source>
        <dbReference type="PROSITE-ProRule" id="PRU00409"/>
    </source>
</evidence>
<dbReference type="GO" id="GO:0016874">
    <property type="term" value="F:ligase activity"/>
    <property type="evidence" value="ECO:0007669"/>
    <property type="project" value="UniProtKB-KW"/>
</dbReference>
<dbReference type="PANTHER" id="PTHR43585:SF2">
    <property type="entry name" value="ATP-GRASP ENZYME FSQD"/>
    <property type="match status" value="1"/>
</dbReference>
<keyword evidence="1 6" id="KW-0436">Ligase</keyword>
<dbReference type="InterPro" id="IPR013815">
    <property type="entry name" value="ATP_grasp_subdomain_1"/>
</dbReference>
<dbReference type="RefSeq" id="WP_155303562.1">
    <property type="nucleotide sequence ID" value="NZ_AP021875.1"/>
</dbReference>
<dbReference type="Proteomes" id="UP000427769">
    <property type="component" value="Chromosome"/>
</dbReference>
<reference evidence="6 7" key="1">
    <citation type="submission" date="2019-11" db="EMBL/GenBank/DDBJ databases">
        <title>Comparative genomics of hydrocarbon-degrading Desulfosarcina strains.</title>
        <authorList>
            <person name="Watanabe M."/>
            <person name="Kojima H."/>
            <person name="Fukui M."/>
        </authorList>
    </citation>
    <scope>NUCLEOTIDE SEQUENCE [LARGE SCALE GENOMIC DNA]</scope>
    <source>
        <strain evidence="6 7">PP31</strain>
    </source>
</reference>
<evidence type="ECO:0000256" key="3">
    <source>
        <dbReference type="ARBA" id="ARBA00022840"/>
    </source>
</evidence>
<protein>
    <submittedName>
        <fullName evidence="6">Carboxylate--amine ligase</fullName>
    </submittedName>
</protein>
<accession>A0A5K7Z1L0</accession>
<evidence type="ECO:0000256" key="2">
    <source>
        <dbReference type="ARBA" id="ARBA00022741"/>
    </source>
</evidence>
<dbReference type="AlphaFoldDB" id="A0A5K7Z1L0"/>
<dbReference type="GO" id="GO:0005524">
    <property type="term" value="F:ATP binding"/>
    <property type="evidence" value="ECO:0007669"/>
    <property type="project" value="UniProtKB-UniRule"/>
</dbReference>
<dbReference type="PROSITE" id="PS50975">
    <property type="entry name" value="ATP_GRASP"/>
    <property type="match status" value="1"/>
</dbReference>
<dbReference type="EMBL" id="AP021875">
    <property type="protein sequence ID" value="BBO74540.1"/>
    <property type="molecule type" value="Genomic_DNA"/>
</dbReference>
<evidence type="ECO:0000313" key="6">
    <source>
        <dbReference type="EMBL" id="BBO74540.1"/>
    </source>
</evidence>
<dbReference type="GO" id="GO:0046872">
    <property type="term" value="F:metal ion binding"/>
    <property type="evidence" value="ECO:0007669"/>
    <property type="project" value="InterPro"/>
</dbReference>